<dbReference type="Proteomes" id="UP001054945">
    <property type="component" value="Unassembled WGS sequence"/>
</dbReference>
<name>A0AAV4M5K0_CAEEX</name>
<dbReference type="AlphaFoldDB" id="A0AAV4M5K0"/>
<evidence type="ECO:0000313" key="3">
    <source>
        <dbReference type="Proteomes" id="UP001054945"/>
    </source>
</evidence>
<keyword evidence="3" id="KW-1185">Reference proteome</keyword>
<reference evidence="2 3" key="1">
    <citation type="submission" date="2021-06" db="EMBL/GenBank/DDBJ databases">
        <title>Caerostris extrusa draft genome.</title>
        <authorList>
            <person name="Kono N."/>
            <person name="Arakawa K."/>
        </authorList>
    </citation>
    <scope>NUCLEOTIDE SEQUENCE [LARGE SCALE GENOMIC DNA]</scope>
</reference>
<keyword evidence="1" id="KW-0732">Signal</keyword>
<organism evidence="2 3">
    <name type="scientific">Caerostris extrusa</name>
    <name type="common">Bark spider</name>
    <name type="synonym">Caerostris bankana</name>
    <dbReference type="NCBI Taxonomy" id="172846"/>
    <lineage>
        <taxon>Eukaryota</taxon>
        <taxon>Metazoa</taxon>
        <taxon>Ecdysozoa</taxon>
        <taxon>Arthropoda</taxon>
        <taxon>Chelicerata</taxon>
        <taxon>Arachnida</taxon>
        <taxon>Araneae</taxon>
        <taxon>Araneomorphae</taxon>
        <taxon>Entelegynae</taxon>
        <taxon>Araneoidea</taxon>
        <taxon>Araneidae</taxon>
        <taxon>Caerostris</taxon>
    </lineage>
</organism>
<dbReference type="EMBL" id="BPLR01001866">
    <property type="protein sequence ID" value="GIX67309.1"/>
    <property type="molecule type" value="Genomic_DNA"/>
</dbReference>
<dbReference type="GO" id="GO:0016791">
    <property type="term" value="F:phosphatase activity"/>
    <property type="evidence" value="ECO:0007669"/>
    <property type="project" value="UniProtKB-ARBA"/>
</dbReference>
<dbReference type="SUPFAM" id="SSF53254">
    <property type="entry name" value="Phosphoglycerate mutase-like"/>
    <property type="match status" value="1"/>
</dbReference>
<sequence>MLHKHHEDRFKMLLTFLLSLPCLVCSLLNEDGKELVFVQILFRNGFSAPRELYPHDPNNPNRWEEGLGDLTLLGRRQMHNIGKELRQRYNDFITANPRE</sequence>
<accession>A0AAV4M5K0</accession>
<feature type="signal peptide" evidence="1">
    <location>
        <begin position="1"/>
        <end position="26"/>
    </location>
</feature>
<comment type="caution">
    <text evidence="2">The sequence shown here is derived from an EMBL/GenBank/DDBJ whole genome shotgun (WGS) entry which is preliminary data.</text>
</comment>
<evidence type="ECO:0000313" key="2">
    <source>
        <dbReference type="EMBL" id="GIX67309.1"/>
    </source>
</evidence>
<proteinExistence type="predicted"/>
<feature type="chain" id="PRO_5043775036" evidence="1">
    <location>
        <begin position="27"/>
        <end position="99"/>
    </location>
</feature>
<gene>
    <name evidence="2" type="primary">acp4_0</name>
    <name evidence="2" type="ORF">CEXT_424121</name>
</gene>
<dbReference type="InterPro" id="IPR029033">
    <property type="entry name" value="His_PPase_superfam"/>
</dbReference>
<dbReference type="Gene3D" id="3.40.50.1240">
    <property type="entry name" value="Phosphoglycerate mutase-like"/>
    <property type="match status" value="1"/>
</dbReference>
<protein>
    <submittedName>
        <fullName evidence="2">Testicular acid phosphatase</fullName>
    </submittedName>
</protein>
<feature type="non-terminal residue" evidence="2">
    <location>
        <position position="99"/>
    </location>
</feature>
<evidence type="ECO:0000256" key="1">
    <source>
        <dbReference type="SAM" id="SignalP"/>
    </source>
</evidence>